<keyword evidence="7 10" id="KW-0413">Isomerase</keyword>
<dbReference type="GO" id="GO:0008270">
    <property type="term" value="F:zinc ion binding"/>
    <property type="evidence" value="ECO:0007669"/>
    <property type="project" value="InterPro"/>
</dbReference>
<reference evidence="16" key="1">
    <citation type="submission" date="2021-05" db="EMBL/GenBank/DDBJ databases">
        <authorList>
            <person name="Alioto T."/>
            <person name="Alioto T."/>
            <person name="Gomez Garrido J."/>
        </authorList>
    </citation>
    <scope>NUCLEOTIDE SEQUENCE</scope>
</reference>
<feature type="binding site" evidence="9">
    <location>
        <position position="129"/>
    </location>
    <ligand>
        <name>Zn(2+)</name>
        <dbReference type="ChEBI" id="CHEBI:29105"/>
    </ligand>
</feature>
<dbReference type="GO" id="GO:0005975">
    <property type="term" value="P:carbohydrate metabolic process"/>
    <property type="evidence" value="ECO:0007669"/>
    <property type="project" value="InterPro"/>
</dbReference>
<dbReference type="Pfam" id="PF20512">
    <property type="entry name" value="PMI_typeI_hel"/>
    <property type="match status" value="1"/>
</dbReference>
<proteinExistence type="inferred from homology"/>
<dbReference type="Gene3D" id="1.10.441.10">
    <property type="entry name" value="Phosphomannose Isomerase, domain 2"/>
    <property type="match status" value="1"/>
</dbReference>
<feature type="domain" description="Phosphomannose isomerase type I catalytic" evidence="14">
    <location>
        <begin position="2"/>
        <end position="145"/>
    </location>
</feature>
<dbReference type="InterPro" id="IPR001250">
    <property type="entry name" value="Man6P_Isoase-1"/>
</dbReference>
<feature type="domain" description="Phosphomannose isomerase type I C-terminal" evidence="13">
    <location>
        <begin position="323"/>
        <end position="367"/>
    </location>
</feature>
<dbReference type="InterPro" id="IPR046457">
    <property type="entry name" value="PMI_typeI_cat"/>
</dbReference>
<dbReference type="EMBL" id="HBUF01669215">
    <property type="protein sequence ID" value="CAG6790199.1"/>
    <property type="molecule type" value="Transcribed_RNA"/>
</dbReference>
<evidence type="ECO:0000259" key="14">
    <source>
        <dbReference type="Pfam" id="PF20511"/>
    </source>
</evidence>
<evidence type="ECO:0000256" key="8">
    <source>
        <dbReference type="PIRSR" id="PIRSR001480-1"/>
    </source>
</evidence>
<dbReference type="PANTHER" id="PTHR10309:SF0">
    <property type="entry name" value="MANNOSE-6-PHOSPHATE ISOMERASE"/>
    <property type="match status" value="1"/>
</dbReference>
<dbReference type="PROSITE" id="PS00965">
    <property type="entry name" value="PMI_I_1"/>
    <property type="match status" value="1"/>
</dbReference>
<evidence type="ECO:0000259" key="13">
    <source>
        <dbReference type="Pfam" id="PF01238"/>
    </source>
</evidence>
<dbReference type="SUPFAM" id="SSF51182">
    <property type="entry name" value="RmlC-like cupins"/>
    <property type="match status" value="1"/>
</dbReference>
<dbReference type="EMBL" id="HBUF01051232">
    <property type="protein sequence ID" value="CAG6621883.1"/>
    <property type="molecule type" value="Transcribed_RNA"/>
</dbReference>
<comment type="cofactor">
    <cofactor evidence="9 10">
        <name>Zn(2+)</name>
        <dbReference type="ChEBI" id="CHEBI:29105"/>
    </cofactor>
    <text evidence="9 10">Binds 1 zinc ion per subunit.</text>
</comment>
<evidence type="ECO:0000256" key="5">
    <source>
        <dbReference type="ARBA" id="ARBA00022723"/>
    </source>
</evidence>
<evidence type="ECO:0000256" key="11">
    <source>
        <dbReference type="RuleBase" id="RU004189"/>
    </source>
</evidence>
<keyword evidence="5 9" id="KW-0479">Metal-binding</keyword>
<evidence type="ECO:0000259" key="15">
    <source>
        <dbReference type="Pfam" id="PF20512"/>
    </source>
</evidence>
<evidence type="ECO:0000256" key="2">
    <source>
        <dbReference type="ARBA" id="ARBA00004666"/>
    </source>
</evidence>
<evidence type="ECO:0000256" key="3">
    <source>
        <dbReference type="ARBA" id="ARBA00010772"/>
    </source>
</evidence>
<dbReference type="InterPro" id="IPR011051">
    <property type="entry name" value="RmlC_Cupin_sf"/>
</dbReference>
<dbReference type="InterPro" id="IPR016305">
    <property type="entry name" value="Mannose-6-P_Isomerase"/>
</dbReference>
<accession>A0A8D8SPV0</accession>
<dbReference type="EMBL" id="HBUF01226767">
    <property type="protein sequence ID" value="CAG6671737.1"/>
    <property type="molecule type" value="Transcribed_RNA"/>
</dbReference>
<evidence type="ECO:0000256" key="6">
    <source>
        <dbReference type="ARBA" id="ARBA00022833"/>
    </source>
</evidence>
<name>A0A8D8SPV0_9HEMI</name>
<dbReference type="PIRSF" id="PIRSF001480">
    <property type="entry name" value="Mannose-6-phosphate_isomerase"/>
    <property type="match status" value="1"/>
</dbReference>
<dbReference type="InterPro" id="IPR014710">
    <property type="entry name" value="RmlC-like_jellyroll"/>
</dbReference>
<feature type="binding site" evidence="9">
    <location>
        <position position="104"/>
    </location>
    <ligand>
        <name>Zn(2+)</name>
        <dbReference type="ChEBI" id="CHEBI:29105"/>
    </ligand>
</feature>
<evidence type="ECO:0000256" key="10">
    <source>
        <dbReference type="RuleBase" id="RU000611"/>
    </source>
</evidence>
<sequence length="407" mass="45055">MELNYSLQSYDWGKIGLDSKVAKLVVASGETVDETKCYAELWLGTHPSGPSYVVTENSVVENLESWIQKNPGCLGEEVISKFNGKLPFLLKVLSVDKALSIQIHPSKEQAVKLHQEFPDIYKDENHKPELAIALSKFEALCGFKQLDTIKKNITARKELQAVIGDSLVKEMSSCLEDDDHSRDIFKQVFRAIMTAPQPLVEEQLGLLNERINAIDESIRTEEMLVFSQVHNQFPGDSGCFCVFLFNYVCLEEGQSIYIGANEPHAYLKGDCIECMACSDNVVRAGLTPKFKDIPTLCSLLNYNFEPPEAKLLQPSVRDENCQLYLPPVEDFAVAKVKVEPNTEYSLSSFKSVSICLCVSGYGQLNASPVSPGKGFLIPALSPVSIISQAECPLELFLAFANVGGEYS</sequence>
<evidence type="ECO:0000256" key="9">
    <source>
        <dbReference type="PIRSR" id="PIRSR001480-2"/>
    </source>
</evidence>
<protein>
    <recommendedName>
        <fullName evidence="4 10">Mannose-6-phosphate isomerase</fullName>
        <ecNumber evidence="4 10">5.3.1.8</ecNumber>
    </recommendedName>
</protein>
<feature type="binding site" evidence="9">
    <location>
        <position position="102"/>
    </location>
    <ligand>
        <name>Zn(2+)</name>
        <dbReference type="ChEBI" id="CHEBI:29105"/>
    </ligand>
</feature>
<dbReference type="InterPro" id="IPR018050">
    <property type="entry name" value="Pmannose_isomerase-type1_CS"/>
</dbReference>
<dbReference type="GO" id="GO:0009298">
    <property type="term" value="P:GDP-mannose biosynthetic process"/>
    <property type="evidence" value="ECO:0007669"/>
    <property type="project" value="UniProtKB-UniPathway"/>
</dbReference>
<dbReference type="CDD" id="cd07011">
    <property type="entry name" value="cupin_PMI_type_I_N"/>
    <property type="match status" value="1"/>
</dbReference>
<comment type="catalytic activity">
    <reaction evidence="1 10">
        <text>D-mannose 6-phosphate = D-fructose 6-phosphate</text>
        <dbReference type="Rhea" id="RHEA:12356"/>
        <dbReference type="ChEBI" id="CHEBI:58735"/>
        <dbReference type="ChEBI" id="CHEBI:61527"/>
        <dbReference type="EC" id="5.3.1.8"/>
    </reaction>
</comment>
<feature type="active site" evidence="8">
    <location>
        <position position="283"/>
    </location>
</feature>
<dbReference type="EMBL" id="HBUF01051231">
    <property type="protein sequence ID" value="CAG6621882.1"/>
    <property type="molecule type" value="Transcribed_RNA"/>
</dbReference>
<dbReference type="EMBL" id="HBUF01226768">
    <property type="protein sequence ID" value="CAG6671738.1"/>
    <property type="molecule type" value="Transcribed_RNA"/>
</dbReference>
<keyword evidence="6 9" id="KW-0862">Zinc</keyword>
<organism evidence="16">
    <name type="scientific">Cacopsylla melanoneura</name>
    <dbReference type="NCBI Taxonomy" id="428564"/>
    <lineage>
        <taxon>Eukaryota</taxon>
        <taxon>Metazoa</taxon>
        <taxon>Ecdysozoa</taxon>
        <taxon>Arthropoda</taxon>
        <taxon>Hexapoda</taxon>
        <taxon>Insecta</taxon>
        <taxon>Pterygota</taxon>
        <taxon>Neoptera</taxon>
        <taxon>Paraneoptera</taxon>
        <taxon>Hemiptera</taxon>
        <taxon>Sternorrhyncha</taxon>
        <taxon>Psylloidea</taxon>
        <taxon>Psyllidae</taxon>
        <taxon>Psyllinae</taxon>
        <taxon>Cacopsylla</taxon>
    </lineage>
</organism>
<dbReference type="NCBIfam" id="TIGR00218">
    <property type="entry name" value="manA"/>
    <property type="match status" value="1"/>
</dbReference>
<evidence type="ECO:0000256" key="4">
    <source>
        <dbReference type="ARBA" id="ARBA00011956"/>
    </source>
</evidence>
<evidence type="ECO:0000256" key="12">
    <source>
        <dbReference type="RuleBase" id="RU004248"/>
    </source>
</evidence>
<dbReference type="Gene3D" id="2.60.120.10">
    <property type="entry name" value="Jelly Rolls"/>
    <property type="match status" value="2"/>
</dbReference>
<feature type="binding site" evidence="9">
    <location>
        <position position="264"/>
    </location>
    <ligand>
        <name>Zn(2+)</name>
        <dbReference type="ChEBI" id="CHEBI:29105"/>
    </ligand>
</feature>
<evidence type="ECO:0000256" key="1">
    <source>
        <dbReference type="ARBA" id="ARBA00000757"/>
    </source>
</evidence>
<dbReference type="Pfam" id="PF01238">
    <property type="entry name" value="PMI_typeI_C"/>
    <property type="match status" value="1"/>
</dbReference>
<dbReference type="EMBL" id="HBUF01669214">
    <property type="protein sequence ID" value="CAG6790198.1"/>
    <property type="molecule type" value="Transcribed_RNA"/>
</dbReference>
<dbReference type="GO" id="GO:0004476">
    <property type="term" value="F:mannose-6-phosphate isomerase activity"/>
    <property type="evidence" value="ECO:0007669"/>
    <property type="project" value="UniProtKB-EC"/>
</dbReference>
<feature type="domain" description="Phosphomannose isomerase type I helical insertion" evidence="15">
    <location>
        <begin position="167"/>
        <end position="244"/>
    </location>
</feature>
<dbReference type="EMBL" id="HBUF01051233">
    <property type="protein sequence ID" value="CAG6621884.1"/>
    <property type="molecule type" value="Transcribed_RNA"/>
</dbReference>
<dbReference type="InterPro" id="IPR046458">
    <property type="entry name" value="PMI_typeI_hel"/>
</dbReference>
<dbReference type="UniPathway" id="UPA00126">
    <property type="reaction ID" value="UER00423"/>
</dbReference>
<dbReference type="PROSITE" id="PS00966">
    <property type="entry name" value="PMI_I_2"/>
    <property type="match status" value="1"/>
</dbReference>
<evidence type="ECO:0000256" key="7">
    <source>
        <dbReference type="ARBA" id="ARBA00023235"/>
    </source>
</evidence>
<dbReference type="GO" id="GO:0005829">
    <property type="term" value="C:cytosol"/>
    <property type="evidence" value="ECO:0007669"/>
    <property type="project" value="TreeGrafter"/>
</dbReference>
<dbReference type="PANTHER" id="PTHR10309">
    <property type="entry name" value="MANNOSE-6-PHOSPHATE ISOMERASE"/>
    <property type="match status" value="1"/>
</dbReference>
<dbReference type="PRINTS" id="PR00714">
    <property type="entry name" value="MAN6PISMRASE"/>
</dbReference>
<dbReference type="Pfam" id="PF20511">
    <property type="entry name" value="PMI_typeI_cat"/>
    <property type="match status" value="1"/>
</dbReference>
<evidence type="ECO:0000313" key="16">
    <source>
        <dbReference type="EMBL" id="CAG6671737.1"/>
    </source>
</evidence>
<dbReference type="InterPro" id="IPR046456">
    <property type="entry name" value="PMI_typeI_C"/>
</dbReference>
<comment type="pathway">
    <text evidence="2 12">Nucleotide-sugar biosynthesis; GDP-alpha-D-mannose biosynthesis; alpha-D-mannose 1-phosphate from D-fructose 6-phosphate: step 1/2.</text>
</comment>
<dbReference type="AlphaFoldDB" id="A0A8D8SPV0"/>
<comment type="similarity">
    <text evidence="3 11">Belongs to the mannose-6-phosphate isomerase type 1 family.</text>
</comment>
<dbReference type="EC" id="5.3.1.8" evidence="4 10"/>